<feature type="domain" description="MRH" evidence="14">
    <location>
        <begin position="630"/>
        <end position="767"/>
    </location>
</feature>
<reference evidence="15" key="1">
    <citation type="submission" date="2022-03" db="EMBL/GenBank/DDBJ databases">
        <authorList>
            <person name="Alioto T."/>
            <person name="Alioto T."/>
            <person name="Gomez Garrido J."/>
        </authorList>
    </citation>
    <scope>NUCLEOTIDE SEQUENCE</scope>
</reference>
<dbReference type="SMART" id="SM00059">
    <property type="entry name" value="FN2"/>
    <property type="match status" value="1"/>
</dbReference>
<feature type="signal peptide" evidence="12">
    <location>
        <begin position="1"/>
        <end position="43"/>
    </location>
</feature>
<dbReference type="Pfam" id="PF00040">
    <property type="entry name" value="fn2"/>
    <property type="match status" value="1"/>
</dbReference>
<dbReference type="FunFam" id="2.70.130.10:FF:000017">
    <property type="entry name" value="Insulin-like growth factor 2 receptor"/>
    <property type="match status" value="1"/>
</dbReference>
<keyword evidence="2" id="KW-0813">Transport</keyword>
<dbReference type="InterPro" id="IPR044865">
    <property type="entry name" value="MRH_dom"/>
</dbReference>
<dbReference type="SUPFAM" id="SSF50911">
    <property type="entry name" value="Mannose 6-phosphate receptor domain"/>
    <property type="match status" value="15"/>
</dbReference>
<dbReference type="PROSITE" id="PS51092">
    <property type="entry name" value="FN2_2"/>
    <property type="match status" value="1"/>
</dbReference>
<feature type="domain" description="MRH" evidence="14">
    <location>
        <begin position="1647"/>
        <end position="1791"/>
    </location>
</feature>
<dbReference type="Gene3D" id="2.10.10.10">
    <property type="entry name" value="Fibronectin, type II, collagen-binding"/>
    <property type="match status" value="1"/>
</dbReference>
<dbReference type="Pfam" id="PF00878">
    <property type="entry name" value="CIMR"/>
    <property type="match status" value="15"/>
</dbReference>
<dbReference type="InterPro" id="IPR000562">
    <property type="entry name" value="FN_type2_dom"/>
</dbReference>
<comment type="subcellular location">
    <subcellularLocation>
        <location evidence="1">Endomembrane system</location>
    </subcellularLocation>
</comment>
<feature type="domain" description="MRH" evidence="14">
    <location>
        <begin position="476"/>
        <end position="624"/>
    </location>
</feature>
<feature type="compositionally biased region" description="Polar residues" evidence="10">
    <location>
        <begin position="2424"/>
        <end position="2436"/>
    </location>
</feature>
<keyword evidence="16" id="KW-1185">Reference proteome</keyword>
<evidence type="ECO:0000256" key="7">
    <source>
        <dbReference type="ARBA" id="ARBA00023136"/>
    </source>
</evidence>
<dbReference type="FunFam" id="2.70.130.10:FF:000006">
    <property type="entry name" value="Insulin-like growth factor 2 receptor"/>
    <property type="match status" value="1"/>
</dbReference>
<keyword evidence="6 11" id="KW-1133">Transmembrane helix</keyword>
<feature type="domain" description="MRH" evidence="14">
    <location>
        <begin position="1222"/>
        <end position="1358"/>
    </location>
</feature>
<dbReference type="GO" id="GO:0005537">
    <property type="term" value="F:D-mannose binding"/>
    <property type="evidence" value="ECO:0007669"/>
    <property type="project" value="InterPro"/>
</dbReference>
<dbReference type="FunFam" id="2.70.130.10:FF:000012">
    <property type="entry name" value="Insulin-like growth factor 2 receptor"/>
    <property type="match status" value="1"/>
</dbReference>
<feature type="domain" description="MRH" evidence="14">
    <location>
        <begin position="1987"/>
        <end position="2122"/>
    </location>
</feature>
<dbReference type="FunFam" id="2.70.130.10:FF:000016">
    <property type="entry name" value="Insulin-like growth factor 2 receptor"/>
    <property type="match status" value="1"/>
</dbReference>
<dbReference type="FunFam" id="2.70.130.10:FF:000013">
    <property type="entry name" value="Insulin-like growth factor 2 receptor"/>
    <property type="match status" value="1"/>
</dbReference>
<dbReference type="FunFam" id="2.70.130.10:FF:000005">
    <property type="entry name" value="Insulin-like growth factor 2 receptor"/>
    <property type="match status" value="1"/>
</dbReference>
<keyword evidence="15" id="KW-0675">Receptor</keyword>
<feature type="domain" description="MRH" evidence="14">
    <location>
        <begin position="1509"/>
        <end position="1645"/>
    </location>
</feature>
<feature type="domain" description="MRH" evidence="14">
    <location>
        <begin position="1796"/>
        <end position="1984"/>
    </location>
</feature>
<dbReference type="GO" id="GO:0038023">
    <property type="term" value="F:signaling receptor activity"/>
    <property type="evidence" value="ECO:0007669"/>
    <property type="project" value="InterPro"/>
</dbReference>
<dbReference type="CDD" id="cd00062">
    <property type="entry name" value="FN2"/>
    <property type="match status" value="1"/>
</dbReference>
<accession>A0AAD1RGP1</accession>
<dbReference type="EMBL" id="OW240913">
    <property type="protein sequence ID" value="CAH2252952.1"/>
    <property type="molecule type" value="Genomic_DNA"/>
</dbReference>
<evidence type="ECO:0000313" key="15">
    <source>
        <dbReference type="EMBL" id="CAH2252952.1"/>
    </source>
</evidence>
<dbReference type="SMART" id="SM01404">
    <property type="entry name" value="CIMR"/>
    <property type="match status" value="14"/>
</dbReference>
<dbReference type="InterPro" id="IPR036943">
    <property type="entry name" value="FN_type2_sf"/>
</dbReference>
<evidence type="ECO:0000259" key="14">
    <source>
        <dbReference type="PROSITE" id="PS51914"/>
    </source>
</evidence>
<evidence type="ECO:0000256" key="3">
    <source>
        <dbReference type="ARBA" id="ARBA00022692"/>
    </source>
</evidence>
<keyword evidence="5" id="KW-0677">Repeat</keyword>
<dbReference type="GO" id="GO:0005770">
    <property type="term" value="C:late endosome"/>
    <property type="evidence" value="ECO:0007669"/>
    <property type="project" value="TreeGrafter"/>
</dbReference>
<feature type="domain" description="MRH" evidence="14">
    <location>
        <begin position="1077"/>
        <end position="1216"/>
    </location>
</feature>
<dbReference type="InterPro" id="IPR013806">
    <property type="entry name" value="Kringle-like"/>
</dbReference>
<dbReference type="SUPFAM" id="SSF57440">
    <property type="entry name" value="Kringle-like"/>
    <property type="match status" value="1"/>
</dbReference>
<evidence type="ECO:0000256" key="5">
    <source>
        <dbReference type="ARBA" id="ARBA00022737"/>
    </source>
</evidence>
<evidence type="ECO:0000256" key="1">
    <source>
        <dbReference type="ARBA" id="ARBA00004308"/>
    </source>
</evidence>
<dbReference type="FunFam" id="2.70.130.10:FF:000011">
    <property type="entry name" value="Insulin-like growth factor 2 receptor"/>
    <property type="match status" value="1"/>
</dbReference>
<evidence type="ECO:0000256" key="11">
    <source>
        <dbReference type="SAM" id="Phobius"/>
    </source>
</evidence>
<dbReference type="Proteomes" id="UP001295444">
    <property type="component" value="Chromosome 02"/>
</dbReference>
<keyword evidence="7 11" id="KW-0472">Membrane</keyword>
<evidence type="ECO:0000256" key="8">
    <source>
        <dbReference type="ARBA" id="ARBA00023157"/>
    </source>
</evidence>
<dbReference type="PANTHER" id="PTHR15071:SF17">
    <property type="entry name" value="CATION-INDEPENDENT MANNOSE-6-PHOSPHATE RECEPTOR"/>
    <property type="match status" value="1"/>
</dbReference>
<dbReference type="FunFam" id="2.70.130.10:FF:000015">
    <property type="entry name" value="Insulin-like growth factor 2 receptor"/>
    <property type="match status" value="1"/>
</dbReference>
<evidence type="ECO:0000256" key="2">
    <source>
        <dbReference type="ARBA" id="ARBA00022448"/>
    </source>
</evidence>
<feature type="domain" description="MRH" evidence="14">
    <location>
        <begin position="770"/>
        <end position="927"/>
    </location>
</feature>
<feature type="region of interest" description="Disordered" evidence="10">
    <location>
        <begin position="2418"/>
        <end position="2479"/>
    </location>
</feature>
<feature type="chain" id="PRO_5042075522" evidence="12">
    <location>
        <begin position="44"/>
        <end position="2479"/>
    </location>
</feature>
<dbReference type="FunFam" id="2.70.130.10:FF:000009">
    <property type="entry name" value="Insulin-like growth factor 2 receptor"/>
    <property type="match status" value="1"/>
</dbReference>
<keyword evidence="8" id="KW-1015">Disulfide bond</keyword>
<evidence type="ECO:0000256" key="4">
    <source>
        <dbReference type="ARBA" id="ARBA00022729"/>
    </source>
</evidence>
<feature type="domain" description="MRH" evidence="14">
    <location>
        <begin position="326"/>
        <end position="471"/>
    </location>
</feature>
<dbReference type="FunFam" id="2.70.130.10:FF:000004">
    <property type="entry name" value="Insulin-like growth factor 2 receptor"/>
    <property type="match status" value="1"/>
</dbReference>
<evidence type="ECO:0000313" key="16">
    <source>
        <dbReference type="Proteomes" id="UP001295444"/>
    </source>
</evidence>
<dbReference type="Gene3D" id="2.70.130.10">
    <property type="entry name" value="Mannose-6-phosphate receptor binding domain"/>
    <property type="match status" value="15"/>
</dbReference>
<dbReference type="GO" id="GO:0007041">
    <property type="term" value="P:lysosomal transport"/>
    <property type="evidence" value="ECO:0007669"/>
    <property type="project" value="InterPro"/>
</dbReference>
<dbReference type="InterPro" id="IPR000479">
    <property type="entry name" value="CIMR_rpt"/>
</dbReference>
<proteinExistence type="predicted"/>
<keyword evidence="3 11" id="KW-0812">Transmembrane</keyword>
<keyword evidence="4 12" id="KW-0732">Signal</keyword>
<feature type="domain" description="MRH" evidence="14">
    <location>
        <begin position="2138"/>
        <end position="2276"/>
    </location>
</feature>
<protein>
    <submittedName>
        <fullName evidence="15">Cation-independent mannose-6-phosphate receptor, partial</fullName>
    </submittedName>
</protein>
<evidence type="ECO:0000259" key="13">
    <source>
        <dbReference type="PROSITE" id="PS51092"/>
    </source>
</evidence>
<sequence>MTLYYRAGREAAKGISSSIGPRMRYQAATGLAFLLLVITGSSGQTTNTAPGELCGHTWEAIDTEKHIHYKINVCGKLPAGDCGVAETAICAHDFAQNTSQPVGDLLVQATKNLLVFNSTQKCQNSEHYIQSSINLICATTLGTPEFVISEECVHYFEWRTFTACKNNKFKPVKEVPCYVFDEDHRKHDLNRMIGIKEVYRVDDWDTDADLYINVCRTFGILKGDTAACPPESAACFIKNGKAYNVGKPKDALRSALKDRLELHYETEDLPIPEFCNGHQPAVTITFICPSASTEGTSPRLTANTNCRFEIEWVTENACHRDYLESRDCKLTSEQRDISIDLSPLKKPIGDLSPYRAEDPSGQYMYYLNVCGNTTAGNCEGNNNSVCQVKLSNQQQKSAGSSKNQILRYSDGDLTLTYFGGQECSSGFQRMTIINFECNETAVNDGIGEPDFVAETDCTYFFNWETKHACVKEKEDLLCRVTDQKKQYDLSALMRNPDSSTAQNWKAVLEDFVKDEKSHYFINVCHKVLQKGGAAGCEDDAAICSVVSNEKKNLGKFMSSPKKVGDNIQLVYTEGSPCTQNRMIQTNITLVCKPGDLESPPILKSVTRDGCLYEFEWHTAAACVLSKTEGADCRVSNPQAGFSFDLSPLTKKSGSYSVTTDDYEFSINVCGNVTETLCEDNAGVCQVTKSKDNHWNLGVPNSKLSYYDGIIQLAYKDGTPYNDEKKTHRSSLITFLCDRGVDVGQPEYQKEDNQTYNFKWYTKYACPEIPVECVVLDESKGEQYDLSRLSKTNEEHAVNWFAMDSSTNKPKKYYINVCRSLLPVPGCDHFASACLMEYKSDGDSSHEAAAISNLGVVSKGPVIEDSGRILLEYVNGSACINGQGENTFYTTRIHLICKEKAISSSPKFLSNQDCMVTFVWETEVACPFMLSKSGAQTCSVEDPNRGFVFNLQALKNDSGYTVSGNGKTFKLNICGPVKECGSVNSKAAAGCEFESGAAIRPVQVDQSLTLSAEDDLTLIYRGELEPVSGRWDTYTIRFVCDYDLFPGELSFRKQEINTDLYDTFFEFKTALACLPAEVNCQVTDSRGQEYDLSDLSKDSEPWTAVDTSDKANKQTFYMNVCKPLRNVRGCPGGAIGSCMKTAENKYLNIGYIQMSPQASDDGSLSIVYMNGDKCTDKQRYSTRIIFQCDHEIGSPVFQHQDGCEYVFFWRTPEACPVQVAEGENCQVQHPKYNHIFDLKALGDKDVEVKSNDYTYQFKVCGGITSSPCLSKAKPGTTVSSCQVKGTDSKIAGLITQKLRFENGLLMINYTGGDVCHKIYNRSTAIIFSCDSENKQPVFLKETPDCSYMFEWRTPLACLPFKPIDCSLRDTEGNSYDLSSLSRYNDNWEVEPTPGLTEKYRLNVCKPLALQNGPSSCPHGAAACQLDGSKSINLGELASGPRWDNGVLVLQYTNGELCSDKKRNRTTTIRFKCDENQFDSKPQFITALQSCEYNFLWITAAACPLKSKSQDKCRTSNPATGHSFDLSSLTNNDGYVLKDHKRTIKLNICGAVKSECGDGVGVCITEDGKHISAGMSQDKITYTDQVLSLVYEDGNVCSANSILKHKSVFNFVCGSDTMMGNHPVPESFDEETCTWYFTWHTPLVCEHKTKCSVWNGSSLIDLSPLTKHMGYYKAEESGTEKDPSDYYINICEPLNQIDDVQCPPGAYVCMDPVNGQPFDIGRTSSPPQISEASKNVFITLESPTPCAIYPHMNYSSVIIFRCKVGTDLGRPRIVQTSGCSFVFDWETPVVCPDEVTSSECSLTDQRLNYTFSLSSLKGGEYKTQPTSGHGTYYIGVCSAAKTVPSAKCDGAVCLVSGKDSYSFGNVKMMKMNYLHQEETVELQYAGGDPCPPVTNKGDLCVLPFKYKGTTFNTCITQDRAGAWCATTSDYDSDGKWGFCSTSTEQRQSTILFKCDESADKESPVLLSETLGCSATFEWKTRAVCLPRRVECKFIEQHKTYDLRMLSSLTGSWTFTHEGNVYFLNLCQRVNQGPSGCTGSSSVCMKSQLGAVKVLGQVHTQTFSVKDNKIYVTYSNGDTCTKGKRLSTTLELTCSKTVGTPSLQRYDEEQCEYRIIWPTRAACAITPQEVEMVDGTIRMDNGMNISLSNIYNKSYNVTGDVRLDGSQNDKYMYQIQLSGSENVPYPKCKGASICQVKMNGDFTRAVGSSNNVKYYIADDDLDAVFTSSSQCGKDKSKNATSTVYFQCSPSVGEGHPEFLHETTDCQYLFSWETSAVCPLVPKGAENNPTGSDQNYQGLSGRSQAVGAILCVLLVILVICMAVLLLYKKERRETVMYKISNCCRRSSNVSYKYSKINTEEEADGNETEWLIEEVSMNHTKSHHENGSIRHAAPGTFTSLHVDDLDSEDEVLTMPEVRIHSARMKEANASRSKSHFGSGSDDNMIGVSNGVNRKTGKGRSNHSKKDSVNVASFHDDSDEDLLNI</sequence>
<dbReference type="GO" id="GO:0005886">
    <property type="term" value="C:plasma membrane"/>
    <property type="evidence" value="ECO:0007669"/>
    <property type="project" value="TreeGrafter"/>
</dbReference>
<dbReference type="PRINTS" id="PR00013">
    <property type="entry name" value="FNTYPEII"/>
</dbReference>
<comment type="caution">
    <text evidence="9">Lacks conserved residue(s) required for the propagation of feature annotation.</text>
</comment>
<feature type="domain" description="Fibronectin type-II" evidence="13">
    <location>
        <begin position="1893"/>
        <end position="1939"/>
    </location>
</feature>
<dbReference type="InterPro" id="IPR009011">
    <property type="entry name" value="Man6P_isomerase_rcpt-bd_dom_sf"/>
</dbReference>
<feature type="domain" description="MRH" evidence="14">
    <location>
        <begin position="1362"/>
        <end position="1503"/>
    </location>
</feature>
<evidence type="ECO:0000256" key="9">
    <source>
        <dbReference type="PROSITE-ProRule" id="PRU00479"/>
    </source>
</evidence>
<dbReference type="FunFam" id="2.70.130.10:FF:000020">
    <property type="entry name" value="Insulin-like growth factor 2 receptor"/>
    <property type="match status" value="1"/>
</dbReference>
<dbReference type="GO" id="GO:0005802">
    <property type="term" value="C:trans-Golgi network"/>
    <property type="evidence" value="ECO:0007669"/>
    <property type="project" value="TreeGrafter"/>
</dbReference>
<organism evidence="15 16">
    <name type="scientific">Pelobates cultripes</name>
    <name type="common">Western spadefoot toad</name>
    <dbReference type="NCBI Taxonomy" id="61616"/>
    <lineage>
        <taxon>Eukaryota</taxon>
        <taxon>Metazoa</taxon>
        <taxon>Chordata</taxon>
        <taxon>Craniata</taxon>
        <taxon>Vertebrata</taxon>
        <taxon>Euteleostomi</taxon>
        <taxon>Amphibia</taxon>
        <taxon>Batrachia</taxon>
        <taxon>Anura</taxon>
        <taxon>Pelobatoidea</taxon>
        <taxon>Pelobatidae</taxon>
        <taxon>Pelobates</taxon>
    </lineage>
</organism>
<name>A0AAD1RGP1_PELCU</name>
<dbReference type="GO" id="GO:0005520">
    <property type="term" value="F:insulin-like growth factor binding"/>
    <property type="evidence" value="ECO:0007669"/>
    <property type="project" value="TreeGrafter"/>
</dbReference>
<gene>
    <name evidence="15" type="ORF">PECUL_23A006179</name>
</gene>
<feature type="domain" description="MRH" evidence="14">
    <location>
        <begin position="175"/>
        <end position="320"/>
    </location>
</feature>
<dbReference type="PROSITE" id="PS51914">
    <property type="entry name" value="MRH"/>
    <property type="match status" value="15"/>
</dbReference>
<feature type="domain" description="MRH" evidence="14">
    <location>
        <begin position="52"/>
        <end position="166"/>
    </location>
</feature>
<feature type="transmembrane region" description="Helical" evidence="11">
    <location>
        <begin position="2301"/>
        <end position="2323"/>
    </location>
</feature>
<feature type="domain" description="MRH" evidence="14">
    <location>
        <begin position="935"/>
        <end position="1074"/>
    </location>
</feature>
<dbReference type="PANTHER" id="PTHR15071">
    <property type="entry name" value="MANNOSE-6-PHOSPHATE RECEPTOR FAMILY MEMBER"/>
    <property type="match status" value="1"/>
</dbReference>
<evidence type="ECO:0000256" key="10">
    <source>
        <dbReference type="SAM" id="MobiDB-lite"/>
    </source>
</evidence>
<evidence type="ECO:0000256" key="12">
    <source>
        <dbReference type="SAM" id="SignalP"/>
    </source>
</evidence>
<evidence type="ECO:0000256" key="6">
    <source>
        <dbReference type="ARBA" id="ARBA00022989"/>
    </source>
</evidence>
<dbReference type="PROSITE" id="PS00023">
    <property type="entry name" value="FN2_1"/>
    <property type="match status" value="1"/>
</dbReference>